<accession>A0A2P8QAF5</accession>
<name>A0A2P8QAF5_9ACTN</name>
<comment type="similarity">
    <text evidence="1">Belongs to the AfsR/DnrI/RedD regulatory family.</text>
</comment>
<dbReference type="InterPro" id="IPR019734">
    <property type="entry name" value="TPR_rpt"/>
</dbReference>
<reference evidence="8 9" key="1">
    <citation type="submission" date="2018-03" db="EMBL/GenBank/DDBJ databases">
        <title>Streptomyces dioscori sp. nov., a novel endophytic actinobacterium isolated from bulbil of Dioscorea bulbifera L.</title>
        <authorList>
            <person name="Zhikuan W."/>
        </authorList>
    </citation>
    <scope>NUCLEOTIDE SEQUENCE [LARGE SCALE GENOMIC DNA]</scope>
    <source>
        <strain evidence="8 9">A217</strain>
    </source>
</reference>
<evidence type="ECO:0000313" key="9">
    <source>
        <dbReference type="Proteomes" id="UP000240429"/>
    </source>
</evidence>
<evidence type="ECO:0000256" key="6">
    <source>
        <dbReference type="SAM" id="MobiDB-lite"/>
    </source>
</evidence>
<dbReference type="AlphaFoldDB" id="A0A2P8QAF5"/>
<dbReference type="Pfam" id="PF00931">
    <property type="entry name" value="NB-ARC"/>
    <property type="match status" value="1"/>
</dbReference>
<dbReference type="PROSITE" id="PS51755">
    <property type="entry name" value="OMPR_PHOB"/>
    <property type="match status" value="1"/>
</dbReference>
<gene>
    <name evidence="8" type="ORF">C6Y14_13900</name>
</gene>
<dbReference type="InterPro" id="IPR002182">
    <property type="entry name" value="NB-ARC"/>
</dbReference>
<dbReference type="InterPro" id="IPR036388">
    <property type="entry name" value="WH-like_DNA-bd_sf"/>
</dbReference>
<dbReference type="PROSITE" id="PS50005">
    <property type="entry name" value="TPR"/>
    <property type="match status" value="3"/>
</dbReference>
<dbReference type="CDD" id="cd15831">
    <property type="entry name" value="BTAD"/>
    <property type="match status" value="1"/>
</dbReference>
<feature type="repeat" description="TPR" evidence="4">
    <location>
        <begin position="874"/>
        <end position="907"/>
    </location>
</feature>
<proteinExistence type="inferred from homology"/>
<dbReference type="Pfam" id="PF03704">
    <property type="entry name" value="BTAD"/>
    <property type="match status" value="1"/>
</dbReference>
<protein>
    <submittedName>
        <fullName evidence="8">SARP family transcriptional regulator</fullName>
    </submittedName>
</protein>
<keyword evidence="4" id="KW-0802">TPR repeat</keyword>
<dbReference type="InterPro" id="IPR011990">
    <property type="entry name" value="TPR-like_helical_dom_sf"/>
</dbReference>
<evidence type="ECO:0000256" key="1">
    <source>
        <dbReference type="ARBA" id="ARBA00005820"/>
    </source>
</evidence>
<dbReference type="SUPFAM" id="SSF52540">
    <property type="entry name" value="P-loop containing nucleoside triphosphate hydrolases"/>
    <property type="match status" value="1"/>
</dbReference>
<evidence type="ECO:0000259" key="7">
    <source>
        <dbReference type="PROSITE" id="PS51755"/>
    </source>
</evidence>
<dbReference type="SUPFAM" id="SSF48452">
    <property type="entry name" value="TPR-like"/>
    <property type="match status" value="3"/>
</dbReference>
<dbReference type="Proteomes" id="UP000240429">
    <property type="component" value="Unassembled WGS sequence"/>
</dbReference>
<dbReference type="Pfam" id="PF13424">
    <property type="entry name" value="TPR_12"/>
    <property type="match status" value="3"/>
</dbReference>
<feature type="repeat" description="TPR" evidence="4">
    <location>
        <begin position="954"/>
        <end position="987"/>
    </location>
</feature>
<dbReference type="SUPFAM" id="SSF46894">
    <property type="entry name" value="C-terminal effector domain of the bipartite response regulators"/>
    <property type="match status" value="1"/>
</dbReference>
<dbReference type="InterPro" id="IPR001867">
    <property type="entry name" value="OmpR/PhoB-type_DNA-bd"/>
</dbReference>
<dbReference type="GO" id="GO:0043531">
    <property type="term" value="F:ADP binding"/>
    <property type="evidence" value="ECO:0007669"/>
    <property type="project" value="InterPro"/>
</dbReference>
<dbReference type="InterPro" id="IPR027417">
    <property type="entry name" value="P-loop_NTPase"/>
</dbReference>
<evidence type="ECO:0000256" key="4">
    <source>
        <dbReference type="PROSITE-ProRule" id="PRU00339"/>
    </source>
</evidence>
<dbReference type="PRINTS" id="PR00364">
    <property type="entry name" value="DISEASERSIST"/>
</dbReference>
<dbReference type="InterPro" id="IPR005158">
    <property type="entry name" value="BTAD"/>
</dbReference>
<feature type="DNA-binding region" description="OmpR/PhoB-type" evidence="5">
    <location>
        <begin position="1"/>
        <end position="98"/>
    </location>
</feature>
<dbReference type="SMART" id="SM00862">
    <property type="entry name" value="Trans_reg_C"/>
    <property type="match status" value="1"/>
</dbReference>
<keyword evidence="2" id="KW-0902">Two-component regulatory system</keyword>
<dbReference type="Gene3D" id="3.40.50.300">
    <property type="entry name" value="P-loop containing nucleotide triphosphate hydrolases"/>
    <property type="match status" value="1"/>
</dbReference>
<feature type="repeat" description="TPR" evidence="4">
    <location>
        <begin position="794"/>
        <end position="827"/>
    </location>
</feature>
<keyword evidence="3 5" id="KW-0238">DNA-binding</keyword>
<sequence length="1062" mass="116877">MEIHVLGPVGLVLQERRIGLGSDKARLALAALALEVGRPVPLDTLVDRLWDDPPSRARENVHTYISRIRRTIRTAASAAPELPAPSIDHRTHTYTLVADPDTVDWHRYRRLAERAGVVSAEGDDVRAAELMREAERLWEEPLAGLSGLWPQRVRTSLAERRRGVVATRIAVELRLGRFTEMAGELSSLVEQYPSDETLAGQLMTAHYGSGRHAEALLLYQRVRRSLSADFGTDPGEELVRIHQHILVRAPVRELTGQTAPEPAVRAAEPRAGFRRVTGHLPRQTALIGRHEEMRRIRAAMDTASEHGSVVTLESISGMAGVGKSALAIGVADRLGDRFPDHLYLNLRAHAAGQEPLEPADALATLLRMLDVPPQSIPTDVDERAALWRKALGHRRALIILDDAAGPEQVRPLLPGAAECFTLVTSRRRLVGLPGGRALALDVLPPDDAVELFREFAGLRATDDGDDTGDIAEIVRLCGYLPLAIEIAANRLSAHPSWNLAVLGERLSRSDGRLAEIRDGYSEITRAFEVSYQTLTAEEQSTFRLLSLQVGPEFGLSAAAALLGRTVTGTERLLESLLQCHLLLEPAPHRFQFHDLLGEYAHLLCAGQDPEEQREAARQRLAGHYLRTADHCDRLLYPRRIRLEAEEFTAGTSDSTPPDPTARVRGHAPADASEALAWFVAERVNLLGVEEYLRTHGPRSQAALLSHVLAGFLDSECYWTDSVRLHGAAAEFWSGNVDGSRSDGSGRGRHEAGLCRALLDLATAYMATGLYAQAEQAATDALRLARAVHDTDAEAEALRELGILHWHMSQYERALDFHKESLALCARTGDQWRLARCRNNIAICLLYVGEHDASMTYVQDAMSGFRAADDARMLAKTMNNLGTLYLHMGDPELARRTLEQALRIAERAGNRSDRATLRINLAEILASSGDPRTALTMYRTALPIFRELADRKNEAITLTRLGHVYQDVSQTEHAVTHLHQALALSRSIGATLEEIQAERLLGRCEFALGHVDAAVRHLESARDSARRIHAPEEEGLAEAALAEIRESNTDDCESNASIGHPDP</sequence>
<dbReference type="EMBL" id="PYBJ01000007">
    <property type="protein sequence ID" value="PSM43226.1"/>
    <property type="molecule type" value="Genomic_DNA"/>
</dbReference>
<evidence type="ECO:0000313" key="8">
    <source>
        <dbReference type="EMBL" id="PSM43226.1"/>
    </source>
</evidence>
<dbReference type="OrthoDB" id="581105at2"/>
<evidence type="ECO:0000256" key="3">
    <source>
        <dbReference type="ARBA" id="ARBA00023125"/>
    </source>
</evidence>
<dbReference type="InterPro" id="IPR016032">
    <property type="entry name" value="Sig_transdc_resp-reg_C-effctor"/>
</dbReference>
<organism evidence="8 9">
    <name type="scientific">Streptomyces dioscori</name>
    <dbReference type="NCBI Taxonomy" id="2109333"/>
    <lineage>
        <taxon>Bacteria</taxon>
        <taxon>Bacillati</taxon>
        <taxon>Actinomycetota</taxon>
        <taxon>Actinomycetes</taxon>
        <taxon>Kitasatosporales</taxon>
        <taxon>Streptomycetaceae</taxon>
        <taxon>Streptomyces</taxon>
        <taxon>Streptomyces aurantiacus group</taxon>
    </lineage>
</organism>
<dbReference type="GO" id="GO:0003677">
    <property type="term" value="F:DNA binding"/>
    <property type="evidence" value="ECO:0007669"/>
    <property type="project" value="UniProtKB-UniRule"/>
</dbReference>
<dbReference type="GO" id="GO:0000160">
    <property type="term" value="P:phosphorelay signal transduction system"/>
    <property type="evidence" value="ECO:0007669"/>
    <property type="project" value="UniProtKB-KW"/>
</dbReference>
<keyword evidence="9" id="KW-1185">Reference proteome</keyword>
<dbReference type="Gene3D" id="1.25.40.10">
    <property type="entry name" value="Tetratricopeptide repeat domain"/>
    <property type="match status" value="2"/>
</dbReference>
<dbReference type="RefSeq" id="WP_107016907.1">
    <property type="nucleotide sequence ID" value="NZ_KZ679041.1"/>
</dbReference>
<dbReference type="SMART" id="SM01043">
    <property type="entry name" value="BTAD"/>
    <property type="match status" value="1"/>
</dbReference>
<evidence type="ECO:0000256" key="5">
    <source>
        <dbReference type="PROSITE-ProRule" id="PRU01091"/>
    </source>
</evidence>
<dbReference type="Pfam" id="PF00486">
    <property type="entry name" value="Trans_reg_C"/>
    <property type="match status" value="1"/>
</dbReference>
<dbReference type="GO" id="GO:0006355">
    <property type="term" value="P:regulation of DNA-templated transcription"/>
    <property type="evidence" value="ECO:0007669"/>
    <property type="project" value="InterPro"/>
</dbReference>
<evidence type="ECO:0000256" key="2">
    <source>
        <dbReference type="ARBA" id="ARBA00023012"/>
    </source>
</evidence>
<feature type="domain" description="OmpR/PhoB-type" evidence="7">
    <location>
        <begin position="1"/>
        <end position="98"/>
    </location>
</feature>
<dbReference type="PANTHER" id="PTHR47691">
    <property type="entry name" value="REGULATOR-RELATED"/>
    <property type="match status" value="1"/>
</dbReference>
<dbReference type="Gene3D" id="1.10.10.10">
    <property type="entry name" value="Winged helix-like DNA-binding domain superfamily/Winged helix DNA-binding domain"/>
    <property type="match status" value="1"/>
</dbReference>
<feature type="region of interest" description="Disordered" evidence="6">
    <location>
        <begin position="647"/>
        <end position="666"/>
    </location>
</feature>
<dbReference type="PANTHER" id="PTHR47691:SF3">
    <property type="entry name" value="HTH-TYPE TRANSCRIPTIONAL REGULATOR RV0890C-RELATED"/>
    <property type="match status" value="1"/>
</dbReference>
<comment type="caution">
    <text evidence="8">The sequence shown here is derived from an EMBL/GenBank/DDBJ whole genome shotgun (WGS) entry which is preliminary data.</text>
</comment>
<dbReference type="SMART" id="SM00028">
    <property type="entry name" value="TPR"/>
    <property type="match status" value="7"/>
</dbReference>